<organism evidence="4 5">
    <name type="scientific">Coccomyxa viridis</name>
    <dbReference type="NCBI Taxonomy" id="1274662"/>
    <lineage>
        <taxon>Eukaryota</taxon>
        <taxon>Viridiplantae</taxon>
        <taxon>Chlorophyta</taxon>
        <taxon>core chlorophytes</taxon>
        <taxon>Trebouxiophyceae</taxon>
        <taxon>Trebouxiophyceae incertae sedis</taxon>
        <taxon>Coccomyxaceae</taxon>
        <taxon>Coccomyxa</taxon>
    </lineage>
</organism>
<evidence type="ECO:0000256" key="2">
    <source>
        <dbReference type="SAM" id="MobiDB-lite"/>
    </source>
</evidence>
<dbReference type="Gene3D" id="3.90.190.10">
    <property type="entry name" value="Protein tyrosine phosphatase superfamily"/>
    <property type="match status" value="1"/>
</dbReference>
<dbReference type="InterPro" id="IPR050561">
    <property type="entry name" value="PTP"/>
</dbReference>
<name>A0ABP1GC84_9CHLO</name>
<evidence type="ECO:0000259" key="3">
    <source>
        <dbReference type="PROSITE" id="PS50056"/>
    </source>
</evidence>
<feature type="region of interest" description="Disordered" evidence="2">
    <location>
        <begin position="1"/>
        <end position="21"/>
    </location>
</feature>
<dbReference type="PANTHER" id="PTHR23339">
    <property type="entry name" value="TYROSINE SPECIFIC PROTEIN PHOSPHATASE AND DUAL SPECIFICITY PROTEIN PHOSPHATASE"/>
    <property type="match status" value="1"/>
</dbReference>
<reference evidence="4 5" key="1">
    <citation type="submission" date="2024-06" db="EMBL/GenBank/DDBJ databases">
        <authorList>
            <person name="Kraege A."/>
            <person name="Thomma B."/>
        </authorList>
    </citation>
    <scope>NUCLEOTIDE SEQUENCE [LARGE SCALE GENOMIC DNA]</scope>
</reference>
<dbReference type="SUPFAM" id="SSF52799">
    <property type="entry name" value="(Phosphotyrosine protein) phosphatases II"/>
    <property type="match status" value="1"/>
</dbReference>
<dbReference type="PROSITE" id="PS50056">
    <property type="entry name" value="TYR_PHOSPHATASE_2"/>
    <property type="match status" value="1"/>
</dbReference>
<feature type="compositionally biased region" description="Polar residues" evidence="2">
    <location>
        <begin position="1"/>
        <end position="10"/>
    </location>
</feature>
<dbReference type="InterPro" id="IPR057023">
    <property type="entry name" value="PTP-SAK"/>
</dbReference>
<dbReference type="Proteomes" id="UP001497392">
    <property type="component" value="Unassembled WGS sequence"/>
</dbReference>
<keyword evidence="5" id="KW-1185">Reference proteome</keyword>
<comment type="caution">
    <text evidence="4">The sequence shown here is derived from an EMBL/GenBank/DDBJ whole genome shotgun (WGS) entry which is preliminary data.</text>
</comment>
<evidence type="ECO:0000256" key="1">
    <source>
        <dbReference type="ARBA" id="ARBA00022801"/>
    </source>
</evidence>
<feature type="domain" description="Tyrosine specific protein phosphatases" evidence="3">
    <location>
        <begin position="168"/>
        <end position="223"/>
    </location>
</feature>
<evidence type="ECO:0000313" key="4">
    <source>
        <dbReference type="EMBL" id="CAL5229819.1"/>
    </source>
</evidence>
<sequence length="255" mass="28175">MPPSSETLNGTAGIPPLQSRAEGFDQTHGFSTFANWIIPGHVMLGRYPYVEPSRCRTHEQGEEQLAQILNEGITTFICLQGEIPPQQEMRIGGVRGFVPYAATASLLASAMGAPPGMQEVNGLRNRYLDTYLPPRRKQNRIESEPARKLIKVQFLHEPITDLSIPTTKQVKSVTTEIRKRLESGEKVYMHCWGGRGRAGTLGACLLGDLYGIDAEEALLRVQKAFSTRGDAGASGYGSPETLQQINFVKQYLSRR</sequence>
<accession>A0ABP1GC84</accession>
<evidence type="ECO:0000313" key="5">
    <source>
        <dbReference type="Proteomes" id="UP001497392"/>
    </source>
</evidence>
<dbReference type="InterPro" id="IPR000387">
    <property type="entry name" value="Tyr_Pase_dom"/>
</dbReference>
<proteinExistence type="predicted"/>
<dbReference type="Pfam" id="PF22784">
    <property type="entry name" value="PTP-SAK"/>
    <property type="match status" value="1"/>
</dbReference>
<protein>
    <submittedName>
        <fullName evidence="4">G13221 protein</fullName>
    </submittedName>
</protein>
<gene>
    <name evidence="4" type="primary">g13221</name>
    <name evidence="4" type="ORF">VP750_LOCUS11725</name>
</gene>
<dbReference type="InterPro" id="IPR029021">
    <property type="entry name" value="Prot-tyrosine_phosphatase-like"/>
</dbReference>
<dbReference type="EMBL" id="CAXHTA020000021">
    <property type="protein sequence ID" value="CAL5229819.1"/>
    <property type="molecule type" value="Genomic_DNA"/>
</dbReference>
<keyword evidence="1" id="KW-0378">Hydrolase</keyword>